<evidence type="ECO:0000313" key="2">
    <source>
        <dbReference type="Proteomes" id="UP000024635"/>
    </source>
</evidence>
<dbReference type="Proteomes" id="UP000024635">
    <property type="component" value="Unassembled WGS sequence"/>
</dbReference>
<organism evidence="1 2">
    <name type="scientific">Ancylostoma ceylanicum</name>
    <dbReference type="NCBI Taxonomy" id="53326"/>
    <lineage>
        <taxon>Eukaryota</taxon>
        <taxon>Metazoa</taxon>
        <taxon>Ecdysozoa</taxon>
        <taxon>Nematoda</taxon>
        <taxon>Chromadorea</taxon>
        <taxon>Rhabditida</taxon>
        <taxon>Rhabditina</taxon>
        <taxon>Rhabditomorpha</taxon>
        <taxon>Strongyloidea</taxon>
        <taxon>Ancylostomatidae</taxon>
        <taxon>Ancylostomatinae</taxon>
        <taxon>Ancylostoma</taxon>
    </lineage>
</organism>
<dbReference type="EMBL" id="JARK01001340">
    <property type="protein sequence ID" value="EYC30679.1"/>
    <property type="molecule type" value="Genomic_DNA"/>
</dbReference>
<sequence length="69" mass="7696">MTRPQQNLRRKSTPKNCLDTSKYGACGTVVRGSHRKHTDDGSIAYVASQAIRLSAVGELIPEESRRMKH</sequence>
<keyword evidence="2" id="KW-1185">Reference proteome</keyword>
<reference evidence="2" key="1">
    <citation type="journal article" date="2015" name="Nat. Genet.">
        <title>The genome and transcriptome of the zoonotic hookworm Ancylostoma ceylanicum identify infection-specific gene families.</title>
        <authorList>
            <person name="Schwarz E.M."/>
            <person name="Hu Y."/>
            <person name="Antoshechkin I."/>
            <person name="Miller M.M."/>
            <person name="Sternberg P.W."/>
            <person name="Aroian R.V."/>
        </authorList>
    </citation>
    <scope>NUCLEOTIDE SEQUENCE</scope>
    <source>
        <strain evidence="2">HY135</strain>
    </source>
</reference>
<dbReference type="AlphaFoldDB" id="A0A016VSX4"/>
<comment type="caution">
    <text evidence="1">The sequence shown here is derived from an EMBL/GenBank/DDBJ whole genome shotgun (WGS) entry which is preliminary data.</text>
</comment>
<accession>A0A016VSX4</accession>
<evidence type="ECO:0000313" key="1">
    <source>
        <dbReference type="EMBL" id="EYC30679.1"/>
    </source>
</evidence>
<proteinExistence type="predicted"/>
<gene>
    <name evidence="1" type="primary">Acey_s0004.g1713</name>
    <name evidence="1" type="ORF">Y032_0004g1713</name>
</gene>
<protein>
    <submittedName>
        <fullName evidence="1">Uncharacterized protein</fullName>
    </submittedName>
</protein>
<name>A0A016VSX4_9BILA</name>